<evidence type="ECO:0000259" key="2">
    <source>
        <dbReference type="PROSITE" id="PS50887"/>
    </source>
</evidence>
<dbReference type="Gene3D" id="3.30.70.270">
    <property type="match status" value="1"/>
</dbReference>
<dbReference type="NCBIfam" id="TIGR00254">
    <property type="entry name" value="GGDEF"/>
    <property type="match status" value="1"/>
</dbReference>
<evidence type="ECO:0000313" key="3">
    <source>
        <dbReference type="EMBL" id="MFD2693887.1"/>
    </source>
</evidence>
<keyword evidence="4" id="KW-1185">Reference proteome</keyword>
<evidence type="ECO:0000313" key="4">
    <source>
        <dbReference type="Proteomes" id="UP001597399"/>
    </source>
</evidence>
<sequence>MNILLDVRTFLAFIISCNLVTVLLIAAYLWHHRDDATLNIFFCGKCIQTAAWAIALIRNGPFGIAAISLANSLLFVGYALETVALLKLTRTYDKAAYRFCLWVTLLSILGFNLVLIFDNHFNVRVVSASLSLAALLVLPIFRMIQGKNHSLLMHLMGCLYLALMISFLGRAALALFFYHAIESSSIGSSFIYGYTLITVNLAMILGSTGFILLLKEMTDRELVRLANYDDLTKTLNRRAFFERTKRFLEQCSKKQQKLSFVLFDVDQFKCINDTYGHDVGDRVLRDLSRRVYSQIDAEHLFSRFGGDEFAILMPGMDEEQSAVAAERIRSEIASAEINLPDKSLNYTISIGLLTVSPNRYVDVENLYIFCDNALYDAKKNGKNSVHRGQYQDEL</sequence>
<evidence type="ECO:0000256" key="1">
    <source>
        <dbReference type="SAM" id="Phobius"/>
    </source>
</evidence>
<feature type="transmembrane region" description="Helical" evidence="1">
    <location>
        <begin position="123"/>
        <end position="141"/>
    </location>
</feature>
<dbReference type="Proteomes" id="UP001597399">
    <property type="component" value="Unassembled WGS sequence"/>
</dbReference>
<dbReference type="PANTHER" id="PTHR45138">
    <property type="entry name" value="REGULATORY COMPONENTS OF SENSORY TRANSDUCTION SYSTEM"/>
    <property type="match status" value="1"/>
</dbReference>
<feature type="transmembrane region" description="Helical" evidence="1">
    <location>
        <begin position="190"/>
        <end position="214"/>
    </location>
</feature>
<dbReference type="SMART" id="SM00267">
    <property type="entry name" value="GGDEF"/>
    <property type="match status" value="1"/>
</dbReference>
<keyword evidence="1" id="KW-0812">Transmembrane</keyword>
<dbReference type="InterPro" id="IPR000160">
    <property type="entry name" value="GGDEF_dom"/>
</dbReference>
<dbReference type="PROSITE" id="PS50887">
    <property type="entry name" value="GGDEF"/>
    <property type="match status" value="1"/>
</dbReference>
<dbReference type="InterPro" id="IPR043128">
    <property type="entry name" value="Rev_trsase/Diguanyl_cyclase"/>
</dbReference>
<keyword evidence="1" id="KW-0472">Membrane</keyword>
<organism evidence="3 4">
    <name type="scientific">Sporolactobacillus shoreicorticis</name>
    <dbReference type="NCBI Taxonomy" id="1923877"/>
    <lineage>
        <taxon>Bacteria</taxon>
        <taxon>Bacillati</taxon>
        <taxon>Bacillota</taxon>
        <taxon>Bacilli</taxon>
        <taxon>Bacillales</taxon>
        <taxon>Sporolactobacillaceae</taxon>
        <taxon>Sporolactobacillus</taxon>
    </lineage>
</organism>
<dbReference type="PANTHER" id="PTHR45138:SF9">
    <property type="entry name" value="DIGUANYLATE CYCLASE DGCM-RELATED"/>
    <property type="match status" value="1"/>
</dbReference>
<keyword evidence="1" id="KW-1133">Transmembrane helix</keyword>
<feature type="domain" description="GGDEF" evidence="2">
    <location>
        <begin position="256"/>
        <end position="390"/>
    </location>
</feature>
<feature type="transmembrane region" description="Helical" evidence="1">
    <location>
        <begin position="96"/>
        <end position="117"/>
    </location>
</feature>
<dbReference type="EMBL" id="JBHUMQ010000023">
    <property type="protein sequence ID" value="MFD2693887.1"/>
    <property type="molecule type" value="Genomic_DNA"/>
</dbReference>
<dbReference type="InterPro" id="IPR029787">
    <property type="entry name" value="Nucleotide_cyclase"/>
</dbReference>
<accession>A0ABW5S405</accession>
<protein>
    <submittedName>
        <fullName evidence="3">GGDEF domain-containing protein</fullName>
    </submittedName>
</protein>
<dbReference type="CDD" id="cd01949">
    <property type="entry name" value="GGDEF"/>
    <property type="match status" value="1"/>
</dbReference>
<name>A0ABW5S405_9BACL</name>
<reference evidence="4" key="1">
    <citation type="journal article" date="2019" name="Int. J. Syst. Evol. Microbiol.">
        <title>The Global Catalogue of Microorganisms (GCM) 10K type strain sequencing project: providing services to taxonomists for standard genome sequencing and annotation.</title>
        <authorList>
            <consortium name="The Broad Institute Genomics Platform"/>
            <consortium name="The Broad Institute Genome Sequencing Center for Infectious Disease"/>
            <person name="Wu L."/>
            <person name="Ma J."/>
        </authorList>
    </citation>
    <scope>NUCLEOTIDE SEQUENCE [LARGE SCALE GENOMIC DNA]</scope>
    <source>
        <strain evidence="4">TISTR 2466</strain>
    </source>
</reference>
<comment type="caution">
    <text evidence="3">The sequence shown here is derived from an EMBL/GenBank/DDBJ whole genome shotgun (WGS) entry which is preliminary data.</text>
</comment>
<gene>
    <name evidence="3" type="ORF">ACFSUE_09655</name>
</gene>
<feature type="transmembrane region" description="Helical" evidence="1">
    <location>
        <begin position="153"/>
        <end position="178"/>
    </location>
</feature>
<dbReference type="SUPFAM" id="SSF55073">
    <property type="entry name" value="Nucleotide cyclase"/>
    <property type="match status" value="1"/>
</dbReference>
<feature type="transmembrane region" description="Helical" evidence="1">
    <location>
        <begin position="12"/>
        <end position="30"/>
    </location>
</feature>
<feature type="transmembrane region" description="Helical" evidence="1">
    <location>
        <begin position="63"/>
        <end position="84"/>
    </location>
</feature>
<dbReference type="RefSeq" id="WP_253061230.1">
    <property type="nucleotide sequence ID" value="NZ_JAMXWM010000008.1"/>
</dbReference>
<proteinExistence type="predicted"/>
<dbReference type="Pfam" id="PF00990">
    <property type="entry name" value="GGDEF"/>
    <property type="match status" value="1"/>
</dbReference>
<dbReference type="InterPro" id="IPR050469">
    <property type="entry name" value="Diguanylate_Cyclase"/>
</dbReference>